<sequence>MFSYEISVPLSDFDAGKGWRISGVLQHISDIAHISGVLQTLLTTDPGVLQTLLTTDPGVLQTLRTTDPG</sequence>
<name>A0A9D4K769_DREPO</name>
<reference evidence="1" key="2">
    <citation type="submission" date="2020-11" db="EMBL/GenBank/DDBJ databases">
        <authorList>
            <person name="McCartney M.A."/>
            <person name="Auch B."/>
            <person name="Kono T."/>
            <person name="Mallez S."/>
            <person name="Becker A."/>
            <person name="Gohl D.M."/>
            <person name="Silverstein K.A.T."/>
            <person name="Koren S."/>
            <person name="Bechman K.B."/>
            <person name="Herman A."/>
            <person name="Abrahante J.E."/>
            <person name="Garbe J."/>
        </authorList>
    </citation>
    <scope>NUCLEOTIDE SEQUENCE</scope>
    <source>
        <strain evidence="1">Duluth1</strain>
        <tissue evidence="1">Whole animal</tissue>
    </source>
</reference>
<evidence type="ECO:0000313" key="1">
    <source>
        <dbReference type="EMBL" id="KAH3834380.1"/>
    </source>
</evidence>
<dbReference type="EMBL" id="JAIWYP010000004">
    <property type="protein sequence ID" value="KAH3834380.1"/>
    <property type="molecule type" value="Genomic_DNA"/>
</dbReference>
<evidence type="ECO:0000313" key="2">
    <source>
        <dbReference type="Proteomes" id="UP000828390"/>
    </source>
</evidence>
<accession>A0A9D4K769</accession>
<reference evidence="1" key="1">
    <citation type="journal article" date="2019" name="bioRxiv">
        <title>The Genome of the Zebra Mussel, Dreissena polymorpha: A Resource for Invasive Species Research.</title>
        <authorList>
            <person name="McCartney M.A."/>
            <person name="Auch B."/>
            <person name="Kono T."/>
            <person name="Mallez S."/>
            <person name="Zhang Y."/>
            <person name="Obille A."/>
            <person name="Becker A."/>
            <person name="Abrahante J.E."/>
            <person name="Garbe J."/>
            <person name="Badalamenti J.P."/>
            <person name="Herman A."/>
            <person name="Mangelson H."/>
            <person name="Liachko I."/>
            <person name="Sullivan S."/>
            <person name="Sone E.D."/>
            <person name="Koren S."/>
            <person name="Silverstein K.A.T."/>
            <person name="Beckman K.B."/>
            <person name="Gohl D.M."/>
        </authorList>
    </citation>
    <scope>NUCLEOTIDE SEQUENCE</scope>
    <source>
        <strain evidence="1">Duluth1</strain>
        <tissue evidence="1">Whole animal</tissue>
    </source>
</reference>
<comment type="caution">
    <text evidence="1">The sequence shown here is derived from an EMBL/GenBank/DDBJ whole genome shotgun (WGS) entry which is preliminary data.</text>
</comment>
<proteinExistence type="predicted"/>
<keyword evidence="2" id="KW-1185">Reference proteome</keyword>
<gene>
    <name evidence="1" type="ORF">DPMN_107703</name>
</gene>
<organism evidence="1 2">
    <name type="scientific">Dreissena polymorpha</name>
    <name type="common">Zebra mussel</name>
    <name type="synonym">Mytilus polymorpha</name>
    <dbReference type="NCBI Taxonomy" id="45954"/>
    <lineage>
        <taxon>Eukaryota</taxon>
        <taxon>Metazoa</taxon>
        <taxon>Spiralia</taxon>
        <taxon>Lophotrochozoa</taxon>
        <taxon>Mollusca</taxon>
        <taxon>Bivalvia</taxon>
        <taxon>Autobranchia</taxon>
        <taxon>Heteroconchia</taxon>
        <taxon>Euheterodonta</taxon>
        <taxon>Imparidentia</taxon>
        <taxon>Neoheterodontei</taxon>
        <taxon>Myida</taxon>
        <taxon>Dreissenoidea</taxon>
        <taxon>Dreissenidae</taxon>
        <taxon>Dreissena</taxon>
    </lineage>
</organism>
<dbReference type="Proteomes" id="UP000828390">
    <property type="component" value="Unassembled WGS sequence"/>
</dbReference>
<protein>
    <submittedName>
        <fullName evidence="1">Uncharacterized protein</fullName>
    </submittedName>
</protein>
<dbReference type="AlphaFoldDB" id="A0A9D4K769"/>